<dbReference type="PANTHER" id="PTHR34048:SF5">
    <property type="entry name" value="INNER MEMBRANE LOCALIZED PROTEIN"/>
    <property type="match status" value="1"/>
</dbReference>
<name>A0AAN7JHU4_9MYRT</name>
<gene>
    <name evidence="2" type="ORF">SAY87_010741</name>
</gene>
<feature type="transmembrane region" description="Helical" evidence="1">
    <location>
        <begin position="72"/>
        <end position="92"/>
    </location>
</feature>
<dbReference type="PANTHER" id="PTHR34048">
    <property type="entry name" value="LOW-DENSITY RECEPTOR-LIKE PROTEIN"/>
    <property type="match status" value="1"/>
</dbReference>
<evidence type="ECO:0000313" key="2">
    <source>
        <dbReference type="EMBL" id="KAK4744429.1"/>
    </source>
</evidence>
<keyword evidence="1" id="KW-0472">Membrane</keyword>
<organism evidence="2 3">
    <name type="scientific">Trapa incisa</name>
    <dbReference type="NCBI Taxonomy" id="236973"/>
    <lineage>
        <taxon>Eukaryota</taxon>
        <taxon>Viridiplantae</taxon>
        <taxon>Streptophyta</taxon>
        <taxon>Embryophyta</taxon>
        <taxon>Tracheophyta</taxon>
        <taxon>Spermatophyta</taxon>
        <taxon>Magnoliopsida</taxon>
        <taxon>eudicotyledons</taxon>
        <taxon>Gunneridae</taxon>
        <taxon>Pentapetalae</taxon>
        <taxon>rosids</taxon>
        <taxon>malvids</taxon>
        <taxon>Myrtales</taxon>
        <taxon>Lythraceae</taxon>
        <taxon>Trapa</taxon>
    </lineage>
</organism>
<dbReference type="GO" id="GO:0009535">
    <property type="term" value="C:chloroplast thylakoid membrane"/>
    <property type="evidence" value="ECO:0007669"/>
    <property type="project" value="TreeGrafter"/>
</dbReference>
<evidence type="ECO:0000313" key="3">
    <source>
        <dbReference type="Proteomes" id="UP001345219"/>
    </source>
</evidence>
<dbReference type="InterPro" id="IPR040377">
    <property type="entry name" value="Ssl2009-like"/>
</dbReference>
<dbReference type="EMBL" id="JAXIOK010000022">
    <property type="protein sequence ID" value="KAK4744429.1"/>
    <property type="molecule type" value="Genomic_DNA"/>
</dbReference>
<dbReference type="AlphaFoldDB" id="A0AAN7JHU4"/>
<keyword evidence="1" id="KW-0812">Transmembrane</keyword>
<keyword evidence="1" id="KW-1133">Transmembrane helix</keyword>
<comment type="caution">
    <text evidence="2">The sequence shown here is derived from an EMBL/GenBank/DDBJ whole genome shotgun (WGS) entry which is preliminary data.</text>
</comment>
<proteinExistence type="predicted"/>
<reference evidence="2 3" key="1">
    <citation type="journal article" date="2023" name="Hortic Res">
        <title>Pangenome of water caltrop reveals structural variations and asymmetric subgenome divergence after allopolyploidization.</title>
        <authorList>
            <person name="Zhang X."/>
            <person name="Chen Y."/>
            <person name="Wang L."/>
            <person name="Yuan Y."/>
            <person name="Fang M."/>
            <person name="Shi L."/>
            <person name="Lu R."/>
            <person name="Comes H.P."/>
            <person name="Ma Y."/>
            <person name="Chen Y."/>
            <person name="Huang G."/>
            <person name="Zhou Y."/>
            <person name="Zheng Z."/>
            <person name="Qiu Y."/>
        </authorList>
    </citation>
    <scope>NUCLEOTIDE SEQUENCE [LARGE SCALE GENOMIC DNA]</scope>
    <source>
        <tissue evidence="2">Roots</tissue>
    </source>
</reference>
<evidence type="ECO:0000256" key="1">
    <source>
        <dbReference type="SAM" id="Phobius"/>
    </source>
</evidence>
<dbReference type="Proteomes" id="UP001345219">
    <property type="component" value="Chromosome 9"/>
</dbReference>
<protein>
    <submittedName>
        <fullName evidence="2">Uncharacterized protein</fullName>
    </submittedName>
</protein>
<sequence>MSSMSYSVASVSSFRALNSTGSPLKSLEHLKGFGCTNLSFPLTCPKVERGSLKGLKVQATYSDGERSSNANAFVGGFVLGGLIVGTLGCVYAPQISRALSGTDGKEIMKKLPKFIYDEDKALEKTRKVLAKKIAQLNSAIDDISTQLRPEDSLNGVIGDVDEVESAT</sequence>
<dbReference type="GO" id="GO:0009706">
    <property type="term" value="C:chloroplast inner membrane"/>
    <property type="evidence" value="ECO:0007669"/>
    <property type="project" value="TreeGrafter"/>
</dbReference>
<keyword evidence="3" id="KW-1185">Reference proteome</keyword>
<accession>A0AAN7JHU4</accession>